<accession>A0AAD9CYE6</accession>
<dbReference type="SUPFAM" id="SSF51197">
    <property type="entry name" value="Clavaminate synthase-like"/>
    <property type="match status" value="1"/>
</dbReference>
<feature type="domain" description="JmjC" evidence="1">
    <location>
        <begin position="108"/>
        <end position="276"/>
    </location>
</feature>
<evidence type="ECO:0000259" key="1">
    <source>
        <dbReference type="PROSITE" id="PS51184"/>
    </source>
</evidence>
<protein>
    <recommendedName>
        <fullName evidence="1">JmjC domain-containing protein</fullName>
    </recommendedName>
</protein>
<evidence type="ECO:0000313" key="2">
    <source>
        <dbReference type="EMBL" id="KAK1924289.1"/>
    </source>
</evidence>
<organism evidence="2 3">
    <name type="scientific">Papiliotrema laurentii</name>
    <name type="common">Cryptococcus laurentii</name>
    <dbReference type="NCBI Taxonomy" id="5418"/>
    <lineage>
        <taxon>Eukaryota</taxon>
        <taxon>Fungi</taxon>
        <taxon>Dikarya</taxon>
        <taxon>Basidiomycota</taxon>
        <taxon>Agaricomycotina</taxon>
        <taxon>Tremellomycetes</taxon>
        <taxon>Tremellales</taxon>
        <taxon>Rhynchogastremaceae</taxon>
        <taxon>Papiliotrema</taxon>
    </lineage>
</organism>
<comment type="caution">
    <text evidence="2">The sequence shown here is derived from an EMBL/GenBank/DDBJ whole genome shotgun (WGS) entry which is preliminary data.</text>
</comment>
<name>A0AAD9CYE6_PAPLA</name>
<proteinExistence type="predicted"/>
<dbReference type="InterPro" id="IPR041667">
    <property type="entry name" value="Cupin_8"/>
</dbReference>
<gene>
    <name evidence="2" type="ORF">DB88DRAFT_489710</name>
</gene>
<sequence>MLPPCARFISHLTLPALREHLSCAPTPLHVGQSLTTHWAARQAWRTGDDFRAIRTGREDREVEIEVGKRGRGYLDPDFQRIHMGLGLFLDAFILDKIPSSDPASLPVAYLAQSDLLDDPALAADVPALDVFKAGPQATVYRRTLWIGPRGSFTPFHRDPYIGLYSQVIGSKTFYVLPPEAAPLLDPSTDPRHTNTSTIPIPVSSLFPNSSQELQGIDDIPPRIINRSREKLEEAFKLPGASTVSLQAGESVLVPEGWWHSAEGGDTAGIGVGAWFR</sequence>
<dbReference type="PANTHER" id="PTHR12461">
    <property type="entry name" value="HYPOXIA-INDUCIBLE FACTOR 1 ALPHA INHIBITOR-RELATED"/>
    <property type="match status" value="1"/>
</dbReference>
<dbReference type="PROSITE" id="PS51184">
    <property type="entry name" value="JMJC"/>
    <property type="match status" value="1"/>
</dbReference>
<dbReference type="Proteomes" id="UP001182556">
    <property type="component" value="Unassembled WGS sequence"/>
</dbReference>
<keyword evidence="3" id="KW-1185">Reference proteome</keyword>
<dbReference type="PANTHER" id="PTHR12461:SF105">
    <property type="entry name" value="HYPOXIA-INDUCIBLE FACTOR 1-ALPHA INHIBITOR"/>
    <property type="match status" value="1"/>
</dbReference>
<dbReference type="AlphaFoldDB" id="A0AAD9CYE6"/>
<dbReference type="Gene3D" id="2.60.120.650">
    <property type="entry name" value="Cupin"/>
    <property type="match status" value="1"/>
</dbReference>
<evidence type="ECO:0000313" key="3">
    <source>
        <dbReference type="Proteomes" id="UP001182556"/>
    </source>
</evidence>
<reference evidence="2" key="1">
    <citation type="submission" date="2023-02" db="EMBL/GenBank/DDBJ databases">
        <title>Identification and recombinant expression of a fungal hydrolase from Papiliotrema laurentii that hydrolyzes apple cutin and clears colloidal polyester polyurethane.</title>
        <authorList>
            <consortium name="DOE Joint Genome Institute"/>
            <person name="Roman V.A."/>
            <person name="Bojanowski C."/>
            <person name="Crable B.R."/>
            <person name="Wagner D.N."/>
            <person name="Hung C.S."/>
            <person name="Nadeau L.J."/>
            <person name="Schratz L."/>
            <person name="Haridas S."/>
            <person name="Pangilinan J."/>
            <person name="Lipzen A."/>
            <person name="Na H."/>
            <person name="Yan M."/>
            <person name="Ng V."/>
            <person name="Grigoriev I.V."/>
            <person name="Spatafora J.W."/>
            <person name="Barlow D."/>
            <person name="Biffinger J."/>
            <person name="Kelley-Loughnane N."/>
            <person name="Varaljay V.A."/>
            <person name="Crookes-Goodson W.J."/>
        </authorList>
    </citation>
    <scope>NUCLEOTIDE SEQUENCE</scope>
    <source>
        <strain evidence="2">5307AH</strain>
    </source>
</reference>
<dbReference type="InterPro" id="IPR003347">
    <property type="entry name" value="JmjC_dom"/>
</dbReference>
<dbReference type="Pfam" id="PF13621">
    <property type="entry name" value="Cupin_8"/>
    <property type="match status" value="1"/>
</dbReference>
<dbReference type="EMBL" id="JAODAN010000005">
    <property type="protein sequence ID" value="KAK1924289.1"/>
    <property type="molecule type" value="Genomic_DNA"/>
</dbReference>